<dbReference type="PRINTS" id="PR00702">
    <property type="entry name" value="ACRIFLAVINRP"/>
</dbReference>
<dbReference type="Gene3D" id="3.30.70.1440">
    <property type="entry name" value="Multidrug efflux transporter AcrB pore domain"/>
    <property type="match status" value="1"/>
</dbReference>
<keyword evidence="2" id="KW-1185">Reference proteome</keyword>
<dbReference type="Gene3D" id="1.20.1640.10">
    <property type="entry name" value="Multidrug efflux transporter AcrB transmembrane domain"/>
    <property type="match status" value="2"/>
</dbReference>
<dbReference type="Proteomes" id="UP000235584">
    <property type="component" value="Chromosome"/>
</dbReference>
<dbReference type="PANTHER" id="PTHR32063">
    <property type="match status" value="1"/>
</dbReference>
<dbReference type="PANTHER" id="PTHR32063:SF0">
    <property type="entry name" value="SWARMING MOTILITY PROTEIN SWRC"/>
    <property type="match status" value="1"/>
</dbReference>
<dbReference type="Gene3D" id="3.30.2090.10">
    <property type="entry name" value="Multidrug efflux transporter AcrB TolC docking domain, DN and DC subdomains"/>
    <property type="match status" value="2"/>
</dbReference>
<dbReference type="Pfam" id="PF00873">
    <property type="entry name" value="ACR_tran"/>
    <property type="match status" value="1"/>
</dbReference>
<dbReference type="InterPro" id="IPR027463">
    <property type="entry name" value="AcrB_DN_DC_subdom"/>
</dbReference>
<reference evidence="1 2" key="1">
    <citation type="submission" date="2018-01" db="EMBL/GenBank/DDBJ databases">
        <title>Complete genome sequence of Bacteriovorax stolpii DSM12778.</title>
        <authorList>
            <person name="Tang B."/>
            <person name="Chang J."/>
        </authorList>
    </citation>
    <scope>NUCLEOTIDE SEQUENCE [LARGE SCALE GENOMIC DNA]</scope>
    <source>
        <strain evidence="1 2">DSM 12778</strain>
    </source>
</reference>
<dbReference type="SUPFAM" id="SSF82866">
    <property type="entry name" value="Multidrug efflux transporter AcrB transmembrane domain"/>
    <property type="match status" value="2"/>
</dbReference>
<dbReference type="SUPFAM" id="SSF82693">
    <property type="entry name" value="Multidrug efflux transporter AcrB pore domain, PN1, PN2, PC1 and PC2 subdomains"/>
    <property type="match status" value="3"/>
</dbReference>
<dbReference type="KEGG" id="bsto:C0V70_15930"/>
<proteinExistence type="predicted"/>
<sequence>MNLASLSIKRPVFITCIVTVILVVGWLSLNKLPVDLFPNVTFPIVTVTTTYPGAGPEEVETLVSKIYEEELSNVPGLKKLSSQNLEAVSIIIAEFNLDVDIKYAEQQVRDKVSAARKKLPTDIDEPVIRKIDPADQPIVTISVASNLPDGQLFQYVDKKIKPMFEQVNQVGLVEIFGGRKREIKVELDRNKLKAREISASQVSERLKISGQNIPAGKISGSSKDSVFRTLGEYKTINEIESTIVNFLGNDVPITVKDVGIVKDSLEERKTYAYYNGTNSVILNVYKQSGSNTIGVAKAIKKQLEKINKNLKEQNQPLSLQIVRDGSKQIDANVYDVYETIIIGIILTIIVVFFFLGSLRSTIITGLALPNSLLGAFILLAAAGFTVNIMTLLALSLAVGLLIDDAIVVRENIFRHIEMGADPVKASIEGTTEVTLAVIATTLTVIAVFAPISFLDGVVGQFFKEFGLTVCFAMIISLFDALTMAPMLSAYFAGKIQHHEPGVKRERKGIWDNTVGVLLDKFNDFQTWLEDIYVGVLKFTLKRPFIVLILSFFIFIASFAALKYVPKTFLPPQDAGEFMVSVDLKPGTSLDGMNTVAKQVDEAVRKNKEVASTLLTVGDKNGQPEKADIFVTLIPSKQRPGVRTSDVKANVREQLKTFSYANPVVKDFDAVGGGQRPFNVNIVGDDMKEIEKYSEMLMEKIKHHPALLDVVSSSRAGKPEFQVIPDRNKAERLGVSTTLLGAELRTQVEGATPAVFRELGEEYDIRVRMKEDQRDIKGAFNSIYVPNINNSLIRLNAVAKPLDTTGPANINRQDRGRYIQLSADVAPNGPGMGGAIADINKIMQTEIKMPSNMRYQFVGQAENFQELMVNMVVAAGLGIMFIYFVLASLYESFVTPFTIMLVLPLAMCGAFYALAITGASLDLFSMIGCIMLLGVATKNSILLVDYAHQQVEGGKTLAEAIIASGKARLRPILMTSFALIGGMLPLAIGLNEASKQRTSMGIAVIGGLISSTLLTLVVIPAAYSYIERFRVWSGNIMKKIFIAE</sequence>
<dbReference type="InterPro" id="IPR001036">
    <property type="entry name" value="Acrflvin-R"/>
</dbReference>
<dbReference type="Gene3D" id="3.30.70.1320">
    <property type="entry name" value="Multidrug efflux transporter AcrB pore domain like"/>
    <property type="match status" value="1"/>
</dbReference>
<dbReference type="GO" id="GO:0042910">
    <property type="term" value="F:xenobiotic transmembrane transporter activity"/>
    <property type="evidence" value="ECO:0007669"/>
    <property type="project" value="TreeGrafter"/>
</dbReference>
<organism evidence="1 2">
    <name type="scientific">Bacteriovorax stolpii</name>
    <name type="common">Bdellovibrio stolpii</name>
    <dbReference type="NCBI Taxonomy" id="960"/>
    <lineage>
        <taxon>Bacteria</taxon>
        <taxon>Pseudomonadati</taxon>
        <taxon>Bdellovibrionota</taxon>
        <taxon>Bacteriovoracia</taxon>
        <taxon>Bacteriovoracales</taxon>
        <taxon>Bacteriovoracaceae</taxon>
        <taxon>Bacteriovorax</taxon>
    </lineage>
</organism>
<name>A0A2K9NVN3_BACTC</name>
<gene>
    <name evidence="1" type="ORF">C0V70_15930</name>
</gene>
<dbReference type="GO" id="GO:0005886">
    <property type="term" value="C:plasma membrane"/>
    <property type="evidence" value="ECO:0007669"/>
    <property type="project" value="TreeGrafter"/>
</dbReference>
<evidence type="ECO:0000313" key="1">
    <source>
        <dbReference type="EMBL" id="AUN99567.1"/>
    </source>
</evidence>
<dbReference type="RefSeq" id="WP_102244858.1">
    <property type="nucleotide sequence ID" value="NZ_CP025704.1"/>
</dbReference>
<protein>
    <submittedName>
        <fullName evidence="1">Uncharacterized protein</fullName>
    </submittedName>
</protein>
<dbReference type="AlphaFoldDB" id="A0A2K9NVN3"/>
<dbReference type="Gene3D" id="3.30.70.1430">
    <property type="entry name" value="Multidrug efflux transporter AcrB pore domain"/>
    <property type="match status" value="2"/>
</dbReference>
<dbReference type="EMBL" id="CP025704">
    <property type="protein sequence ID" value="AUN99567.1"/>
    <property type="molecule type" value="Genomic_DNA"/>
</dbReference>
<dbReference type="SUPFAM" id="SSF82714">
    <property type="entry name" value="Multidrug efflux transporter AcrB TolC docking domain, DN and DC subdomains"/>
    <property type="match status" value="2"/>
</dbReference>
<accession>A0A2K9NVN3</accession>
<evidence type="ECO:0000313" key="2">
    <source>
        <dbReference type="Proteomes" id="UP000235584"/>
    </source>
</evidence>